<name>A0A7C5U2S6_9BACT</name>
<dbReference type="SUPFAM" id="SSF48452">
    <property type="entry name" value="TPR-like"/>
    <property type="match status" value="1"/>
</dbReference>
<dbReference type="EMBL" id="DRXW01000178">
    <property type="protein sequence ID" value="HHR33859.1"/>
    <property type="molecule type" value="Genomic_DNA"/>
</dbReference>
<comment type="caution">
    <text evidence="2">The sequence shown here is derived from an EMBL/GenBank/DDBJ whole genome shotgun (WGS) entry which is preliminary data.</text>
</comment>
<dbReference type="AlphaFoldDB" id="A0A7C5U2S6"/>
<dbReference type="InterPro" id="IPR011990">
    <property type="entry name" value="TPR-like_helical_dom_sf"/>
</dbReference>
<protein>
    <submittedName>
        <fullName evidence="2">Tetratricopeptide repeat protein</fullName>
    </submittedName>
</protein>
<sequence length="339" mass="40379">MKKNHLDFLKVIVFLITVSSINTIVFSFTVEDIIDKSRTDPEFAWDMYLLYISNQEFADNNQIDKLGQFLYAKRQLKNYEFALKEDIDGLIKFLKSNRANNKIKYYLLNIFSQERLFEYALEKLKITPDVLYLFDLISNYDYETFSKELLNILTDKKIASKYVQVISKLQSNETLVKSLMDHLKKQFTNTESIEEKKTYFEIYKQLLVYYPEYKDQIFEKFGKKLSSKTFSFRDFFNDFGSFLKNVFAVFIGSKQNVMILIVILLSIILLLLLLIPSVRYYIYSLLGSWRMAALVYRKIVEKDPLNEEKRLKLAQLYEKAGMYEEAMNEYNFLKRIKLE</sequence>
<dbReference type="Gene3D" id="1.25.40.10">
    <property type="entry name" value="Tetratricopeptide repeat domain"/>
    <property type="match status" value="1"/>
</dbReference>
<organism evidence="2">
    <name type="scientific">Fervidobacterium nodosum</name>
    <dbReference type="NCBI Taxonomy" id="2424"/>
    <lineage>
        <taxon>Bacteria</taxon>
        <taxon>Thermotogati</taxon>
        <taxon>Thermotogota</taxon>
        <taxon>Thermotogae</taxon>
        <taxon>Thermotogales</taxon>
        <taxon>Fervidobacteriaceae</taxon>
        <taxon>Fervidobacterium</taxon>
    </lineage>
</organism>
<keyword evidence="1" id="KW-0812">Transmembrane</keyword>
<feature type="transmembrane region" description="Helical" evidence="1">
    <location>
        <begin position="12"/>
        <end position="30"/>
    </location>
</feature>
<evidence type="ECO:0000313" key="2">
    <source>
        <dbReference type="EMBL" id="HHR33859.1"/>
    </source>
</evidence>
<gene>
    <name evidence="2" type="ORF">ENM46_02815</name>
</gene>
<reference evidence="2" key="1">
    <citation type="journal article" date="2020" name="mSystems">
        <title>Genome- and Community-Level Interaction Insights into Carbon Utilization and Element Cycling Functions of Hydrothermarchaeota in Hydrothermal Sediment.</title>
        <authorList>
            <person name="Zhou Z."/>
            <person name="Liu Y."/>
            <person name="Xu W."/>
            <person name="Pan J."/>
            <person name="Luo Z.H."/>
            <person name="Li M."/>
        </authorList>
    </citation>
    <scope>NUCLEOTIDE SEQUENCE [LARGE SCALE GENOMIC DNA]</scope>
    <source>
        <strain evidence="2">SpSt-1088</strain>
    </source>
</reference>
<keyword evidence="1" id="KW-1133">Transmembrane helix</keyword>
<feature type="transmembrane region" description="Helical" evidence="1">
    <location>
        <begin position="257"/>
        <end position="275"/>
    </location>
</feature>
<evidence type="ECO:0000256" key="1">
    <source>
        <dbReference type="SAM" id="Phobius"/>
    </source>
</evidence>
<proteinExistence type="predicted"/>
<keyword evidence="1" id="KW-0472">Membrane</keyword>
<accession>A0A7C5U2S6</accession>